<reference evidence="1 2" key="1">
    <citation type="submission" date="2018-02" db="EMBL/GenBank/DDBJ databases">
        <title>Complete genome sequencing of Faecalibacterium prausnitzii strains isolated from the human gut.</title>
        <authorList>
            <person name="Fitzgerald B.C."/>
            <person name="Shkoporov A.N."/>
            <person name="Ross P.R."/>
            <person name="Hill C."/>
        </authorList>
    </citation>
    <scope>NUCLEOTIDE SEQUENCE [LARGE SCALE GENOMIC DNA]</scope>
    <source>
        <strain evidence="1 2">APC923/61-1</strain>
    </source>
</reference>
<dbReference type="EMBL" id="PRLE01000002">
    <property type="protein sequence ID" value="RAW60336.1"/>
    <property type="molecule type" value="Genomic_DNA"/>
</dbReference>
<protein>
    <submittedName>
        <fullName evidence="1">Uncharacterized protein</fullName>
    </submittedName>
</protein>
<comment type="caution">
    <text evidence="1">The sequence shown here is derived from an EMBL/GenBank/DDBJ whole genome shotgun (WGS) entry which is preliminary data.</text>
</comment>
<sequence>MIEHDIAHPALNDTDVFVVDFNDCPDMSFARVNSLTYRGQAILIRPKWRDLYIALLKKLYADYSNEIDSVVGKVYGRASAPFVGNCHSISLMRSPGEFAPDRYVELNISATTVIVNIKTMLDICGTSYEDVNITYTKSNKDQMEALLNVQNIRTVFSAELLSIAGTIISDIFPNGLRKSSQIARKKFAAAYKNTTGRDFQDNIDLDALALQVGLEYEDKIYVPSKETKEFLKKLIDNIREQEYRLVYYEELYNAFSEQLSADKIFSAEMLKTVLEAVAPEMVFYKAYACFSKNDSLVDDIIRAYGNDIYIDYQEIKSRLPYVDLYQIRLTCSRSPEFVSMGDEVYALSGKIYLSKNDVEAARRSIEEDITENNFSKLGSIDVYESECMNPGINASALQTLLFDRYLSEDYDRKRSIITRKGAEVRVYDVMKKFCLEHEQISVNEIEAYERDISGRFTYGLSAAFDGMIRVDKETFVHNDMVSFDVEAIDYAISMYVQNSVVPLADIKSFTSFPYVEDFPWNSFLLDSFCSHYSKEFRSMGGPAKQDIIGAIYPIHMTFDNYTSLLAKAAAGSGLELTEKTIGDFFSAHKYWLRRSKLNEVLATAQEMRLKEEQSLVRI</sequence>
<gene>
    <name evidence="1" type="ORF">C4N22_05420</name>
</gene>
<organism evidence="1 2">
    <name type="scientific">Faecalibacterium prausnitzii</name>
    <dbReference type="NCBI Taxonomy" id="853"/>
    <lineage>
        <taxon>Bacteria</taxon>
        <taxon>Bacillati</taxon>
        <taxon>Bacillota</taxon>
        <taxon>Clostridia</taxon>
        <taxon>Eubacteriales</taxon>
        <taxon>Oscillospiraceae</taxon>
        <taxon>Faecalibacterium</taxon>
    </lineage>
</organism>
<dbReference type="AlphaFoldDB" id="A0A329UGW6"/>
<evidence type="ECO:0000313" key="1">
    <source>
        <dbReference type="EMBL" id="RAW60336.1"/>
    </source>
</evidence>
<accession>A0A329UGW6</accession>
<evidence type="ECO:0000313" key="2">
    <source>
        <dbReference type="Proteomes" id="UP000250583"/>
    </source>
</evidence>
<dbReference type="Proteomes" id="UP000250583">
    <property type="component" value="Unassembled WGS sequence"/>
</dbReference>
<proteinExistence type="predicted"/>
<name>A0A329UGW6_9FIRM</name>